<organism evidence="1 2">
    <name type="scientific">Modicisalibacter xianhensis</name>
    <dbReference type="NCBI Taxonomy" id="442341"/>
    <lineage>
        <taxon>Bacteria</taxon>
        <taxon>Pseudomonadati</taxon>
        <taxon>Pseudomonadota</taxon>
        <taxon>Gammaproteobacteria</taxon>
        <taxon>Oceanospirillales</taxon>
        <taxon>Halomonadaceae</taxon>
        <taxon>Modicisalibacter</taxon>
    </lineage>
</organism>
<name>A0A4R8FBJ7_9GAMM</name>
<dbReference type="AlphaFoldDB" id="A0A4R8FBJ7"/>
<dbReference type="EMBL" id="SOEC01000026">
    <property type="protein sequence ID" value="TDX22979.1"/>
    <property type="molecule type" value="Genomic_DNA"/>
</dbReference>
<gene>
    <name evidence="1" type="ORF">DFO67_12649</name>
</gene>
<evidence type="ECO:0000313" key="1">
    <source>
        <dbReference type="EMBL" id="TDX22979.1"/>
    </source>
</evidence>
<sequence>MQAGARQPGVQELTRHDEEIIQAEAKEFARCDQHLFLLGRERGQQVVTRVRSVVDIVTVPPAPDGRKMPSSHT</sequence>
<accession>A0A4R8FBJ7</accession>
<proteinExistence type="predicted"/>
<evidence type="ECO:0000313" key="2">
    <source>
        <dbReference type="Proteomes" id="UP000294489"/>
    </source>
</evidence>
<protein>
    <submittedName>
        <fullName evidence="1">Uncharacterized protein</fullName>
    </submittedName>
</protein>
<comment type="caution">
    <text evidence="1">The sequence shown here is derived from an EMBL/GenBank/DDBJ whole genome shotgun (WGS) entry which is preliminary data.</text>
</comment>
<reference evidence="1 2" key="1">
    <citation type="submission" date="2019-03" db="EMBL/GenBank/DDBJ databases">
        <title>Freshwater and sediment microbial communities from various areas in North America, analyzing microbe dynamics in response to fracking.</title>
        <authorList>
            <person name="Lamendella R."/>
        </authorList>
    </citation>
    <scope>NUCLEOTIDE SEQUENCE [LARGE SCALE GENOMIC DNA]</scope>
    <source>
        <strain evidence="1 2">6_TX</strain>
    </source>
</reference>
<dbReference type="Proteomes" id="UP000294489">
    <property type="component" value="Unassembled WGS sequence"/>
</dbReference>